<dbReference type="GO" id="GO:0005975">
    <property type="term" value="P:carbohydrate metabolic process"/>
    <property type="evidence" value="ECO:0007669"/>
    <property type="project" value="InterPro"/>
</dbReference>
<reference evidence="2 3" key="1">
    <citation type="submission" date="2016-10" db="EMBL/GenBank/DDBJ databases">
        <authorList>
            <person name="de Groot N.N."/>
        </authorList>
    </citation>
    <scope>NUCLEOTIDE SEQUENCE [LARGE SCALE GENOMIC DNA]</scope>
    <source>
        <strain evidence="2 3">DSM 19938</strain>
    </source>
</reference>
<name>A0A1H6Z7D9_9BACT</name>
<evidence type="ECO:0000313" key="3">
    <source>
        <dbReference type="Proteomes" id="UP000199532"/>
    </source>
</evidence>
<evidence type="ECO:0000259" key="1">
    <source>
        <dbReference type="SMART" id="SM00642"/>
    </source>
</evidence>
<dbReference type="InterPro" id="IPR017853">
    <property type="entry name" value="GH"/>
</dbReference>
<protein>
    <submittedName>
        <fullName evidence="2">Glycosidase</fullName>
    </submittedName>
</protein>
<dbReference type="SUPFAM" id="SSF51445">
    <property type="entry name" value="(Trans)glycosidases"/>
    <property type="match status" value="1"/>
</dbReference>
<dbReference type="OrthoDB" id="9806009at2"/>
<dbReference type="STRING" id="408657.SAMN04487995_4993"/>
<dbReference type="PANTHER" id="PTHR10357">
    <property type="entry name" value="ALPHA-AMYLASE FAMILY MEMBER"/>
    <property type="match status" value="1"/>
</dbReference>
<dbReference type="GO" id="GO:0016798">
    <property type="term" value="F:hydrolase activity, acting on glycosyl bonds"/>
    <property type="evidence" value="ECO:0007669"/>
    <property type="project" value="UniProtKB-KW"/>
</dbReference>
<dbReference type="CDD" id="cd11352">
    <property type="entry name" value="AmyAc_5"/>
    <property type="match status" value="1"/>
</dbReference>
<feature type="domain" description="Glycosyl hydrolase family 13 catalytic" evidence="1">
    <location>
        <begin position="34"/>
        <end position="493"/>
    </location>
</feature>
<proteinExistence type="predicted"/>
<keyword evidence="2" id="KW-0326">Glycosidase</keyword>
<dbReference type="SMART" id="SM00642">
    <property type="entry name" value="Aamy"/>
    <property type="match status" value="1"/>
</dbReference>
<dbReference type="RefSeq" id="WP_090339537.1">
    <property type="nucleotide sequence ID" value="NZ_FNXY01000008.1"/>
</dbReference>
<organism evidence="2 3">
    <name type="scientific">Dyadobacter koreensis</name>
    <dbReference type="NCBI Taxonomy" id="408657"/>
    <lineage>
        <taxon>Bacteria</taxon>
        <taxon>Pseudomonadati</taxon>
        <taxon>Bacteroidota</taxon>
        <taxon>Cytophagia</taxon>
        <taxon>Cytophagales</taxon>
        <taxon>Spirosomataceae</taxon>
        <taxon>Dyadobacter</taxon>
    </lineage>
</organism>
<dbReference type="Pfam" id="PF00128">
    <property type="entry name" value="Alpha-amylase"/>
    <property type="match status" value="1"/>
</dbReference>
<dbReference type="Gene3D" id="3.20.20.80">
    <property type="entry name" value="Glycosidases"/>
    <property type="match status" value="1"/>
</dbReference>
<gene>
    <name evidence="2" type="ORF">SAMN04487995_4993</name>
</gene>
<dbReference type="PANTHER" id="PTHR10357:SF209">
    <property type="entry name" value="PERIPLASMIC ALPHA-AMYLASE"/>
    <property type="match status" value="1"/>
</dbReference>
<evidence type="ECO:0000313" key="2">
    <source>
        <dbReference type="EMBL" id="SEJ49331.1"/>
    </source>
</evidence>
<keyword evidence="2" id="KW-0378">Hydrolase</keyword>
<keyword evidence="3" id="KW-1185">Reference proteome</keyword>
<dbReference type="Proteomes" id="UP000199532">
    <property type="component" value="Unassembled WGS sequence"/>
</dbReference>
<dbReference type="InterPro" id="IPR006047">
    <property type="entry name" value="GH13_cat_dom"/>
</dbReference>
<accession>A0A1H6Z7D9</accession>
<dbReference type="AlphaFoldDB" id="A0A1H6Z7D9"/>
<dbReference type="EMBL" id="FNXY01000008">
    <property type="protein sequence ID" value="SEJ49331.1"/>
    <property type="molecule type" value="Genomic_DNA"/>
</dbReference>
<sequence length="606" mass="68148">MGNFKSLQEIDFKNLVKPDYFPSPQAWEDQVLYFLLLDRFSDGKEKEFIDNTGNVFISGTTPPFITENFENAIQNAADATNWNEAGNKFVGGTLKGLESKIGYLKRLGISAIWISPVFKQVKSLETFHGYGIQDFLEIEPRFGTTQDLIDVVKTAHDNGIYVILDIILNHSGDVFGYEKGQPDYQNGTIFPVQGFRDAAGSANLPFSAMDEDQFPDAGIWPSELQTLETFTRKGKIIHWDDSPEFLDGDFESLKDIHHGNGSTDNFHPSEALVALTKAYKYWIAVADIDGFRIDTVKHMETGATRYFASVIKEFTMAVGKENFYLIGEITGGRSRAFDTLEITGLDAALGIDDIPDKMEYMVKGYRNPSEYFSLFRNSELVHKDSHIWFRNKVVTLFDDHDQVRKGNNKARYCANDSGADSLIAVIGLNLTSLGIPCLYYGTEQAFDGEGGNDRYIREAMFGGAFGGFRSKNAHFFKENNTWYPEIAKIIDVRNKHIPLRRGRQYLRQISGNGTDFGFPVMFGDRMKSIVAWSRIFNDQEILCAFNTDPENELIAYVTIDGTLHTINSRMKCLYASGPSPVEVNVEVRNGKAVRLTIPPSGFVIYG</sequence>